<dbReference type="EMBL" id="MN740731">
    <property type="protein sequence ID" value="QHS81241.1"/>
    <property type="molecule type" value="Genomic_DNA"/>
</dbReference>
<evidence type="ECO:0008006" key="3">
    <source>
        <dbReference type="Google" id="ProtNLM"/>
    </source>
</evidence>
<keyword evidence="1" id="KW-0812">Transmembrane</keyword>
<feature type="transmembrane region" description="Helical" evidence="1">
    <location>
        <begin position="6"/>
        <end position="23"/>
    </location>
</feature>
<feature type="transmembrane region" description="Helical" evidence="1">
    <location>
        <begin position="150"/>
        <end position="172"/>
    </location>
</feature>
<organism evidence="2">
    <name type="scientific">viral metagenome</name>
    <dbReference type="NCBI Taxonomy" id="1070528"/>
    <lineage>
        <taxon>unclassified sequences</taxon>
        <taxon>metagenomes</taxon>
        <taxon>organismal metagenomes</taxon>
    </lineage>
</organism>
<evidence type="ECO:0000313" key="2">
    <source>
        <dbReference type="EMBL" id="QHS81241.1"/>
    </source>
</evidence>
<keyword evidence="1" id="KW-1133">Transmembrane helix</keyword>
<proteinExistence type="predicted"/>
<sequence length="499" mass="56420">MEAKYLFVILNFTLFFGLLSLLGESSKKDVMTHWSERRCDFDVILSSFMYKPEDDARSASEFSSDNFSFCISSKAKNYLETLFTNLFEVLKKQMGASDVMTEVFKVLRTQLNSIYTPFSLMMTKFFAKFKQMGALASRIFQHLYMAMKKAAATALASVFVAISLQTVFLNSIDFLIKIIMIVLYILIGLAFIFFLPILPFLVIVLITVAGIETAMPGSTGPMGAVFCFAKDTNVIMKSGDMQHISTLKPGDILQNETLVQAVIEVPGEKLYSLDGVLVSGYHCVYDADKVIYVKDHPRAYPTSIKDPTLWTLITDKREIPVMGTRGPLRFLDWDEIPDSKVAEKAWELVADGILNGKRNNISMVPTSAPCLDPCLKVFINQGGWRCLREVKVGDWIRDEYGWTRVTGICERIVHTAIGKEDNRITDGVWFLNYDGSWTHARGLIQDVTWKGLQLITESGTFRIQLNSSMEHIVRDFTDVGSDKILESHARVERLLEEEH</sequence>
<protein>
    <recommendedName>
        <fullName evidence="3">Vint domain-containing protein</fullName>
    </recommendedName>
</protein>
<dbReference type="AlphaFoldDB" id="A0A6C0APE9"/>
<reference evidence="2" key="1">
    <citation type="journal article" date="2020" name="Nature">
        <title>Giant virus diversity and host interactions through global metagenomics.</title>
        <authorList>
            <person name="Schulz F."/>
            <person name="Roux S."/>
            <person name="Paez-Espino D."/>
            <person name="Jungbluth S."/>
            <person name="Walsh D.A."/>
            <person name="Denef V.J."/>
            <person name="McMahon K.D."/>
            <person name="Konstantinidis K.T."/>
            <person name="Eloe-Fadrosh E.A."/>
            <person name="Kyrpides N.C."/>
            <person name="Woyke T."/>
        </authorList>
    </citation>
    <scope>NUCLEOTIDE SEQUENCE</scope>
    <source>
        <strain evidence="2">GVMAG-S-1101161-73</strain>
    </source>
</reference>
<keyword evidence="1" id="KW-0472">Membrane</keyword>
<accession>A0A6C0APE9</accession>
<evidence type="ECO:0000256" key="1">
    <source>
        <dbReference type="SAM" id="Phobius"/>
    </source>
</evidence>
<name>A0A6C0APE9_9ZZZZ</name>
<feature type="transmembrane region" description="Helical" evidence="1">
    <location>
        <begin position="178"/>
        <end position="211"/>
    </location>
</feature>